<proteinExistence type="predicted"/>
<feature type="region of interest" description="Disordered" evidence="1">
    <location>
        <begin position="45"/>
        <end position="79"/>
    </location>
</feature>
<accession>A0A397H4I0</accession>
<evidence type="ECO:0000313" key="3">
    <source>
        <dbReference type="Proteomes" id="UP000266861"/>
    </source>
</evidence>
<protein>
    <submittedName>
        <fullName evidence="2">Uncharacterized protein</fullName>
    </submittedName>
</protein>
<gene>
    <name evidence="2" type="ORF">Glove_402g109</name>
</gene>
<dbReference type="AlphaFoldDB" id="A0A397H4I0"/>
<dbReference type="EMBL" id="PQFF01000359">
    <property type="protein sequence ID" value="RHZ56313.1"/>
    <property type="molecule type" value="Genomic_DNA"/>
</dbReference>
<dbReference type="Proteomes" id="UP000266861">
    <property type="component" value="Unassembled WGS sequence"/>
</dbReference>
<comment type="caution">
    <text evidence="2">The sequence shown here is derived from an EMBL/GenBank/DDBJ whole genome shotgun (WGS) entry which is preliminary data.</text>
</comment>
<organism evidence="2 3">
    <name type="scientific">Diversispora epigaea</name>
    <dbReference type="NCBI Taxonomy" id="1348612"/>
    <lineage>
        <taxon>Eukaryota</taxon>
        <taxon>Fungi</taxon>
        <taxon>Fungi incertae sedis</taxon>
        <taxon>Mucoromycota</taxon>
        <taxon>Glomeromycotina</taxon>
        <taxon>Glomeromycetes</taxon>
        <taxon>Diversisporales</taxon>
        <taxon>Diversisporaceae</taxon>
        <taxon>Diversispora</taxon>
    </lineage>
</organism>
<evidence type="ECO:0000256" key="1">
    <source>
        <dbReference type="SAM" id="MobiDB-lite"/>
    </source>
</evidence>
<evidence type="ECO:0000313" key="2">
    <source>
        <dbReference type="EMBL" id="RHZ56313.1"/>
    </source>
</evidence>
<reference evidence="2 3" key="1">
    <citation type="submission" date="2018-08" db="EMBL/GenBank/DDBJ databases">
        <title>Genome and evolution of the arbuscular mycorrhizal fungus Diversispora epigaea (formerly Glomus versiforme) and its bacterial endosymbionts.</title>
        <authorList>
            <person name="Sun X."/>
            <person name="Fei Z."/>
            <person name="Harrison M."/>
        </authorList>
    </citation>
    <scope>NUCLEOTIDE SEQUENCE [LARGE SCALE GENOMIC DNA]</scope>
    <source>
        <strain evidence="2 3">IT104</strain>
    </source>
</reference>
<feature type="compositionally biased region" description="Polar residues" evidence="1">
    <location>
        <begin position="52"/>
        <end position="69"/>
    </location>
</feature>
<name>A0A397H4I0_9GLOM</name>
<keyword evidence="3" id="KW-1185">Reference proteome</keyword>
<sequence>MFLREMDPISYYEKSSEILIILKREEIIRYITQKAIEPASLISLDSPEKTTESTSNSNGKSKKIGNTTSNNDRDCNDNDNLLVAQTTTDNDGDDHNSNFNISLVTQTKTTDNDVMIPWLLRHKMKSQPLIAIVTAKSSCLNLFRNAPGNEYLFAEDRNREKDDGEDRNADRKIDIISQLTLSSLLDCEEVCSEKCLFASLEDRNREKDDGEDRNADRKIDIISQLTLSSLLVKSLGHQTNLIIHIFLMTKSKLPRI</sequence>